<evidence type="ECO:0000256" key="6">
    <source>
        <dbReference type="ARBA" id="ARBA00022958"/>
    </source>
</evidence>
<feature type="transmembrane region" description="Helical" evidence="12">
    <location>
        <begin position="190"/>
        <end position="214"/>
    </location>
</feature>
<feature type="transmembrane region" description="Helical" evidence="12">
    <location>
        <begin position="24"/>
        <end position="43"/>
    </location>
</feature>
<keyword evidence="16" id="KW-1185">Reference proteome</keyword>
<organism evidence="15 16">
    <name type="scientific">Dorcoceras hygrometricum</name>
    <dbReference type="NCBI Taxonomy" id="472368"/>
    <lineage>
        <taxon>Eukaryota</taxon>
        <taxon>Viridiplantae</taxon>
        <taxon>Streptophyta</taxon>
        <taxon>Embryophyta</taxon>
        <taxon>Tracheophyta</taxon>
        <taxon>Spermatophyta</taxon>
        <taxon>Magnoliopsida</taxon>
        <taxon>eudicotyledons</taxon>
        <taxon>Gunneridae</taxon>
        <taxon>Pentapetalae</taxon>
        <taxon>asterids</taxon>
        <taxon>lamiids</taxon>
        <taxon>Lamiales</taxon>
        <taxon>Gesneriaceae</taxon>
        <taxon>Didymocarpoideae</taxon>
        <taxon>Trichosporeae</taxon>
        <taxon>Loxocarpinae</taxon>
        <taxon>Dorcoceras</taxon>
    </lineage>
</organism>
<dbReference type="GO" id="GO:0016020">
    <property type="term" value="C:membrane"/>
    <property type="evidence" value="ECO:0007669"/>
    <property type="project" value="UniProtKB-SubCell"/>
</dbReference>
<evidence type="ECO:0000256" key="12">
    <source>
        <dbReference type="SAM" id="Phobius"/>
    </source>
</evidence>
<evidence type="ECO:0000256" key="11">
    <source>
        <dbReference type="SAM" id="MobiDB-lite"/>
    </source>
</evidence>
<evidence type="ECO:0000259" key="13">
    <source>
        <dbReference type="Pfam" id="PF00999"/>
    </source>
</evidence>
<dbReference type="InterPro" id="IPR050794">
    <property type="entry name" value="CPA2_transporter"/>
</dbReference>
<dbReference type="Gene3D" id="1.20.1530.20">
    <property type="match status" value="1"/>
</dbReference>
<dbReference type="GO" id="GO:0006813">
    <property type="term" value="P:potassium ion transport"/>
    <property type="evidence" value="ECO:0007669"/>
    <property type="project" value="UniProtKB-KW"/>
</dbReference>
<feature type="transmembrane region" description="Helical" evidence="12">
    <location>
        <begin position="120"/>
        <end position="142"/>
    </location>
</feature>
<keyword evidence="6" id="KW-0630">Potassium</keyword>
<feature type="transmembrane region" description="Helical" evidence="12">
    <location>
        <begin position="347"/>
        <end position="372"/>
    </location>
</feature>
<dbReference type="OrthoDB" id="2687058at2759"/>
<evidence type="ECO:0000313" key="16">
    <source>
        <dbReference type="Proteomes" id="UP000250235"/>
    </source>
</evidence>
<accession>A0A2Z7D0M9</accession>
<dbReference type="Pfam" id="PF00999">
    <property type="entry name" value="Na_H_Exchanger"/>
    <property type="match status" value="1"/>
</dbReference>
<feature type="transmembrane region" description="Helical" evidence="12">
    <location>
        <begin position="409"/>
        <end position="431"/>
    </location>
</feature>
<keyword evidence="4" id="KW-0633">Potassium transport</keyword>
<evidence type="ECO:0000256" key="9">
    <source>
        <dbReference type="ARBA" id="ARBA00023136"/>
    </source>
</evidence>
<comment type="subcellular location">
    <subcellularLocation>
        <location evidence="1">Membrane</location>
        <topology evidence="1">Multi-pass membrane protein</topology>
    </subcellularLocation>
</comment>
<dbReference type="PANTHER" id="PTHR32468">
    <property type="entry name" value="CATION/H + ANTIPORTER"/>
    <property type="match status" value="1"/>
</dbReference>
<evidence type="ECO:0000256" key="4">
    <source>
        <dbReference type="ARBA" id="ARBA00022538"/>
    </source>
</evidence>
<feature type="domain" description="Cation/H+ exchanger transmembrane" evidence="13">
    <location>
        <begin position="37"/>
        <end position="426"/>
    </location>
</feature>
<feature type="domain" description="Cation/H(+) antiporter central" evidence="14">
    <location>
        <begin position="487"/>
        <end position="617"/>
    </location>
</feature>
<dbReference type="GO" id="GO:0015297">
    <property type="term" value="F:antiporter activity"/>
    <property type="evidence" value="ECO:0007669"/>
    <property type="project" value="UniProtKB-KW"/>
</dbReference>
<keyword evidence="5 12" id="KW-0812">Transmembrane</keyword>
<proteinExistence type="inferred from homology"/>
<dbReference type="EMBL" id="KQ991570">
    <property type="protein sequence ID" value="KZV51787.1"/>
    <property type="molecule type" value="Genomic_DNA"/>
</dbReference>
<feature type="transmembrane region" description="Helical" evidence="12">
    <location>
        <begin position="267"/>
        <end position="298"/>
    </location>
</feature>
<dbReference type="GO" id="GO:1902600">
    <property type="term" value="P:proton transmembrane transport"/>
    <property type="evidence" value="ECO:0007669"/>
    <property type="project" value="InterPro"/>
</dbReference>
<evidence type="ECO:0000256" key="7">
    <source>
        <dbReference type="ARBA" id="ARBA00022989"/>
    </source>
</evidence>
<evidence type="ECO:0000256" key="3">
    <source>
        <dbReference type="ARBA" id="ARBA00022449"/>
    </source>
</evidence>
<evidence type="ECO:0000256" key="1">
    <source>
        <dbReference type="ARBA" id="ARBA00004141"/>
    </source>
</evidence>
<evidence type="ECO:0000313" key="15">
    <source>
        <dbReference type="EMBL" id="KZV51787.1"/>
    </source>
</evidence>
<dbReference type="Pfam" id="PF23256">
    <property type="entry name" value="CHX17_2nd"/>
    <property type="match status" value="1"/>
</dbReference>
<evidence type="ECO:0000256" key="2">
    <source>
        <dbReference type="ARBA" id="ARBA00022448"/>
    </source>
</evidence>
<dbReference type="Proteomes" id="UP000250235">
    <property type="component" value="Unassembled WGS sequence"/>
</dbReference>
<sequence length="831" mass="89705">MKVNITSIRTSSNGIWEGDNPLDYAFPVLIVQTILILFVSRFLALLLRPFRQPKVIAETVGGILLGPSALGRNQEYMHRIFPKWSTPILGAVASLGLIFFLFLVGIELDVSSIRRSGRKAFAIAVAGICIPLGLGVGVAFVFRKTIDGAEEVGYPQYLVFMGVALSITAFPVLARILAELKLLTTSVGETAMSAAAFNDVVAWILLALAVALAGNGEGDGPHRSPLISVWVILSIVSFVVFMMVVIKPAMKRLAMRCSPERDTADEAYICLTLAGVLVAGFVTDMIGVHSIFGAFILGLTIPKESNFAGKLMERIEDFVSGLLLPLYFAMSGLKTDITKIHGGSWGLLALVIVAACAGKIMGTFAVAMMCMIPVRESITLGVLMNTKGLVELIVLNIGKEMKVLNDEAFAILVLMALFTTFLTTPTVLAIYKPAGSLSNCRLQSASASFSGEFRLLACVHGPGSINPLINLIQLTRRPNDKSSGLKLRIIHLFELTERSSSISMVQILHRSGLPFINHLQRCELPAALQANDQFRRVNARMATAISPLQTMHEDIIRMAEDKAVMMILLPFHKSWRKIDGDDVVECHAGHGWRGVNRMVLKEAQCSVAVLVDRGSCGQEPCKPERCITDSTLQNVCVVFFGGPDDMEAVELGGRISGHPGVQVSVIGFAGRDEAGEGCSWSLNPPSPDTCTEITHTSTVASAGTRDHKELDEAAAMVEFKKRHEDNICFIEKSTLNVVEQVLALGTSGDYDLIIVGRSPSCPSKVLTEETAELRAEHPELGPIGDLLSSSSGGGVVSSVLVVQRRPPVPSKMSLGEGGTRYREECEMSNKV</sequence>
<feature type="transmembrane region" description="Helical" evidence="12">
    <location>
        <begin position="226"/>
        <end position="246"/>
    </location>
</feature>
<evidence type="ECO:0000259" key="14">
    <source>
        <dbReference type="Pfam" id="PF23256"/>
    </source>
</evidence>
<comment type="similarity">
    <text evidence="10">Belongs to the monovalent cation:proton antiporter 2 (CPA2) transporter (TC 2.A.37) family. CHX (TC 2.A.37.4) subfamily.</text>
</comment>
<feature type="transmembrane region" description="Helical" evidence="12">
    <location>
        <begin position="154"/>
        <end position="178"/>
    </location>
</feature>
<keyword evidence="8" id="KW-0406">Ion transport</keyword>
<evidence type="ECO:0000256" key="8">
    <source>
        <dbReference type="ARBA" id="ARBA00023065"/>
    </source>
</evidence>
<name>A0A2Z7D0M9_9LAMI</name>
<gene>
    <name evidence="15" type="ORF">F511_11475</name>
</gene>
<dbReference type="AlphaFoldDB" id="A0A2Z7D0M9"/>
<keyword evidence="3" id="KW-0050">Antiport</keyword>
<dbReference type="GO" id="GO:0012505">
    <property type="term" value="C:endomembrane system"/>
    <property type="evidence" value="ECO:0007669"/>
    <property type="project" value="TreeGrafter"/>
</dbReference>
<dbReference type="FunFam" id="1.20.1530.20:FF:000003">
    <property type="entry name" value="Cation/H(+) antiporter 15"/>
    <property type="match status" value="1"/>
</dbReference>
<dbReference type="InterPro" id="IPR038770">
    <property type="entry name" value="Na+/solute_symporter_sf"/>
</dbReference>
<evidence type="ECO:0000256" key="5">
    <source>
        <dbReference type="ARBA" id="ARBA00022692"/>
    </source>
</evidence>
<feature type="compositionally biased region" description="Basic and acidic residues" evidence="11">
    <location>
        <begin position="819"/>
        <end position="831"/>
    </location>
</feature>
<dbReference type="InterPro" id="IPR006153">
    <property type="entry name" value="Cation/H_exchanger_TM"/>
</dbReference>
<keyword evidence="9 12" id="KW-0472">Membrane</keyword>
<keyword evidence="2" id="KW-0813">Transport</keyword>
<dbReference type="InterPro" id="IPR057291">
    <property type="entry name" value="CHX17_2nd"/>
</dbReference>
<dbReference type="GO" id="GO:0006885">
    <property type="term" value="P:regulation of pH"/>
    <property type="evidence" value="ECO:0007669"/>
    <property type="project" value="TreeGrafter"/>
</dbReference>
<feature type="region of interest" description="Disordered" evidence="11">
    <location>
        <begin position="808"/>
        <end position="831"/>
    </location>
</feature>
<keyword evidence="7 12" id="KW-1133">Transmembrane helix</keyword>
<dbReference type="PANTHER" id="PTHR32468:SF0">
    <property type="entry name" value="K(+)_H(+) ANTIPORTER 1"/>
    <property type="match status" value="1"/>
</dbReference>
<reference evidence="15 16" key="1">
    <citation type="journal article" date="2015" name="Proc. Natl. Acad. Sci. U.S.A.">
        <title>The resurrection genome of Boea hygrometrica: A blueprint for survival of dehydration.</title>
        <authorList>
            <person name="Xiao L."/>
            <person name="Yang G."/>
            <person name="Zhang L."/>
            <person name="Yang X."/>
            <person name="Zhao S."/>
            <person name="Ji Z."/>
            <person name="Zhou Q."/>
            <person name="Hu M."/>
            <person name="Wang Y."/>
            <person name="Chen M."/>
            <person name="Xu Y."/>
            <person name="Jin H."/>
            <person name="Xiao X."/>
            <person name="Hu G."/>
            <person name="Bao F."/>
            <person name="Hu Y."/>
            <person name="Wan P."/>
            <person name="Li L."/>
            <person name="Deng X."/>
            <person name="Kuang T."/>
            <person name="Xiang C."/>
            <person name="Zhu J.K."/>
            <person name="Oliver M.J."/>
            <person name="He Y."/>
        </authorList>
    </citation>
    <scope>NUCLEOTIDE SEQUENCE [LARGE SCALE GENOMIC DNA]</scope>
    <source>
        <strain evidence="16">cv. XS01</strain>
    </source>
</reference>
<evidence type="ECO:0000256" key="10">
    <source>
        <dbReference type="ARBA" id="ARBA00038341"/>
    </source>
</evidence>
<feature type="transmembrane region" description="Helical" evidence="12">
    <location>
        <begin position="84"/>
        <end position="108"/>
    </location>
</feature>
<protein>
    <submittedName>
        <fullName evidence="15">Cation/H(+) antiporter 20</fullName>
    </submittedName>
</protein>